<sequence length="226" mass="25015">MRRTVERYNRRARWFHAATYLVVLVLLGTGWWLLAGREGRPSPAARLTGVADTDLHRWAGWALTAVAFAAVTLGVRAARTFVRESIRYDRGDATWLRRWPAAALTGRFPRHEGHFDPGQRIANVLLVLLLLVLVGSGVGLARVDGGAAFVWLDRVHRWATYLITPVLLGHILVAAGVLPGYRGVARSMHLGGRLSVDVARRLWPGWLGARDGVPERAGHQKISEES</sequence>
<accession>A0ABU0ZQ27</accession>
<reference evidence="8 9" key="1">
    <citation type="submission" date="2023-08" db="EMBL/GenBank/DDBJ databases">
        <title>Phytohabitans sansha sp. nov., isolated from marine sediment.</title>
        <authorList>
            <person name="Zhao Y."/>
            <person name="Yi K."/>
        </authorList>
    </citation>
    <scope>NUCLEOTIDE SEQUENCE [LARGE SCALE GENOMIC DNA]</scope>
    <source>
        <strain evidence="8 9">ZYX-F-186</strain>
    </source>
</reference>
<keyword evidence="9" id="KW-1185">Reference proteome</keyword>
<evidence type="ECO:0000256" key="5">
    <source>
        <dbReference type="ARBA" id="ARBA00023136"/>
    </source>
</evidence>
<dbReference type="EMBL" id="JAVHUY010000029">
    <property type="protein sequence ID" value="MDQ7908330.1"/>
    <property type="molecule type" value="Genomic_DNA"/>
</dbReference>
<gene>
    <name evidence="8" type="ORF">RB614_27765</name>
</gene>
<proteinExistence type="predicted"/>
<evidence type="ECO:0000256" key="6">
    <source>
        <dbReference type="SAM" id="Phobius"/>
    </source>
</evidence>
<comment type="caution">
    <text evidence="8">The sequence shown here is derived from an EMBL/GenBank/DDBJ whole genome shotgun (WGS) entry which is preliminary data.</text>
</comment>
<dbReference type="Proteomes" id="UP001230908">
    <property type="component" value="Unassembled WGS sequence"/>
</dbReference>
<feature type="transmembrane region" description="Helical" evidence="6">
    <location>
        <begin position="161"/>
        <end position="181"/>
    </location>
</feature>
<keyword evidence="5 6" id="KW-0472">Membrane</keyword>
<dbReference type="RefSeq" id="WP_308715598.1">
    <property type="nucleotide sequence ID" value="NZ_JAVHUY010000029.1"/>
</dbReference>
<name>A0ABU0ZQ27_9ACTN</name>
<feature type="transmembrane region" description="Helical" evidence="6">
    <location>
        <begin position="121"/>
        <end position="141"/>
    </location>
</feature>
<evidence type="ECO:0000313" key="8">
    <source>
        <dbReference type="EMBL" id="MDQ7908330.1"/>
    </source>
</evidence>
<evidence type="ECO:0000256" key="1">
    <source>
        <dbReference type="ARBA" id="ARBA00004651"/>
    </source>
</evidence>
<keyword evidence="2" id="KW-1003">Cell membrane</keyword>
<evidence type="ECO:0000256" key="4">
    <source>
        <dbReference type="ARBA" id="ARBA00022989"/>
    </source>
</evidence>
<protein>
    <submittedName>
        <fullName evidence="8">Cytochrome b/b6 domain-containing protein</fullName>
    </submittedName>
</protein>
<feature type="domain" description="Cytochrome b561 bacterial/Ni-hydrogenase" evidence="7">
    <location>
        <begin position="7"/>
        <end position="188"/>
    </location>
</feature>
<evidence type="ECO:0000313" key="9">
    <source>
        <dbReference type="Proteomes" id="UP001230908"/>
    </source>
</evidence>
<comment type="subcellular location">
    <subcellularLocation>
        <location evidence="1">Cell membrane</location>
        <topology evidence="1">Multi-pass membrane protein</topology>
    </subcellularLocation>
</comment>
<evidence type="ECO:0000256" key="3">
    <source>
        <dbReference type="ARBA" id="ARBA00022692"/>
    </source>
</evidence>
<keyword evidence="4 6" id="KW-1133">Transmembrane helix</keyword>
<dbReference type="Gene3D" id="1.20.950.20">
    <property type="entry name" value="Transmembrane di-heme cytochromes, Chain C"/>
    <property type="match status" value="1"/>
</dbReference>
<dbReference type="InterPro" id="IPR016174">
    <property type="entry name" value="Di-haem_cyt_TM"/>
</dbReference>
<dbReference type="SUPFAM" id="SSF81342">
    <property type="entry name" value="Transmembrane di-heme cytochromes"/>
    <property type="match status" value="1"/>
</dbReference>
<feature type="transmembrane region" description="Helical" evidence="6">
    <location>
        <begin position="12"/>
        <end position="34"/>
    </location>
</feature>
<keyword evidence="3 6" id="KW-0812">Transmembrane</keyword>
<evidence type="ECO:0000259" key="7">
    <source>
        <dbReference type="Pfam" id="PF01292"/>
    </source>
</evidence>
<evidence type="ECO:0000256" key="2">
    <source>
        <dbReference type="ARBA" id="ARBA00022475"/>
    </source>
</evidence>
<dbReference type="Pfam" id="PF01292">
    <property type="entry name" value="Ni_hydr_CYTB"/>
    <property type="match status" value="1"/>
</dbReference>
<feature type="transmembrane region" description="Helical" evidence="6">
    <location>
        <begin position="58"/>
        <end position="78"/>
    </location>
</feature>
<dbReference type="InterPro" id="IPR011577">
    <property type="entry name" value="Cyt_b561_bac/Ni-Hgenase"/>
</dbReference>
<organism evidence="8 9">
    <name type="scientific">Phytohabitans maris</name>
    <dbReference type="NCBI Taxonomy" id="3071409"/>
    <lineage>
        <taxon>Bacteria</taxon>
        <taxon>Bacillati</taxon>
        <taxon>Actinomycetota</taxon>
        <taxon>Actinomycetes</taxon>
        <taxon>Micromonosporales</taxon>
        <taxon>Micromonosporaceae</taxon>
    </lineage>
</organism>